<sequence>MIDVLGIATLAAVLLLGAILTLYNSRQASALREMEQVLSDWYLMQVAERRERKRQAIHVDDPLAWLSQQAGVKVVSAERRLDQPPAAAFLTESAVRLVVSPLPPERLKAALKPLEAKNGKVAHLVDPLLGRNMRRVEVIERSILNAGEWFDVEAGQALQGLDLPWGEPKRLYFYRVPLVEKKA</sequence>
<dbReference type="Proteomes" id="UP000050544">
    <property type="component" value="Unassembled WGS sequence"/>
</dbReference>
<comment type="caution">
    <text evidence="1">The sequence shown here is derived from an EMBL/GenBank/DDBJ whole genome shotgun (WGS) entry which is preliminary data.</text>
</comment>
<reference evidence="1 2" key="1">
    <citation type="submission" date="2015-07" db="EMBL/GenBank/DDBJ databases">
        <title>Whole genome sequence of Thermanaerothrix daxensis DSM 23592.</title>
        <authorList>
            <person name="Hemp J."/>
            <person name="Ward L.M."/>
            <person name="Pace L.A."/>
            <person name="Fischer W.W."/>
        </authorList>
    </citation>
    <scope>NUCLEOTIDE SEQUENCE [LARGE SCALE GENOMIC DNA]</scope>
    <source>
        <strain evidence="1 2">GNS-1</strain>
    </source>
</reference>
<dbReference type="EMBL" id="LGKO01000002">
    <property type="protein sequence ID" value="KPL84195.1"/>
    <property type="molecule type" value="Genomic_DNA"/>
</dbReference>
<dbReference type="RefSeq" id="WP_054520659.1">
    <property type="nucleotide sequence ID" value="NZ_LGKO01000002.1"/>
</dbReference>
<accession>A0A0P6XVA8</accession>
<proteinExistence type="predicted"/>
<dbReference type="STRING" id="869279.SE15_03265"/>
<dbReference type="OrthoDB" id="158974at2"/>
<organism evidence="1 2">
    <name type="scientific">Thermanaerothrix daxensis</name>
    <dbReference type="NCBI Taxonomy" id="869279"/>
    <lineage>
        <taxon>Bacteria</taxon>
        <taxon>Bacillati</taxon>
        <taxon>Chloroflexota</taxon>
        <taxon>Anaerolineae</taxon>
        <taxon>Anaerolineales</taxon>
        <taxon>Anaerolineaceae</taxon>
        <taxon>Thermanaerothrix</taxon>
    </lineage>
</organism>
<evidence type="ECO:0000313" key="2">
    <source>
        <dbReference type="Proteomes" id="UP000050544"/>
    </source>
</evidence>
<dbReference type="AlphaFoldDB" id="A0A0P6XVA8"/>
<keyword evidence="2" id="KW-1185">Reference proteome</keyword>
<gene>
    <name evidence="1" type="ORF">SE15_03265</name>
</gene>
<protein>
    <submittedName>
        <fullName evidence="1">Uncharacterized protein</fullName>
    </submittedName>
</protein>
<name>A0A0P6XVA8_9CHLR</name>
<evidence type="ECO:0000313" key="1">
    <source>
        <dbReference type="EMBL" id="KPL84195.1"/>
    </source>
</evidence>